<feature type="region of interest" description="Disordered" evidence="1">
    <location>
        <begin position="695"/>
        <end position="736"/>
    </location>
</feature>
<feature type="compositionally biased region" description="Polar residues" evidence="1">
    <location>
        <begin position="488"/>
        <end position="501"/>
    </location>
</feature>
<feature type="region of interest" description="Disordered" evidence="1">
    <location>
        <begin position="8"/>
        <end position="38"/>
    </location>
</feature>
<feature type="compositionally biased region" description="Low complexity" evidence="1">
    <location>
        <begin position="332"/>
        <end position="343"/>
    </location>
</feature>
<feature type="compositionally biased region" description="Basic and acidic residues" evidence="1">
    <location>
        <begin position="313"/>
        <end position="329"/>
    </location>
</feature>
<feature type="compositionally biased region" description="Low complexity" evidence="1">
    <location>
        <begin position="184"/>
        <end position="193"/>
    </location>
</feature>
<feature type="compositionally biased region" description="Low complexity" evidence="1">
    <location>
        <begin position="204"/>
        <end position="215"/>
    </location>
</feature>
<dbReference type="EMBL" id="ML978750">
    <property type="protein sequence ID" value="KAF2083952.1"/>
    <property type="molecule type" value="Genomic_DNA"/>
</dbReference>
<proteinExistence type="predicted"/>
<accession>A0A9P4HNT9</accession>
<feature type="region of interest" description="Disordered" evidence="1">
    <location>
        <begin position="761"/>
        <end position="818"/>
    </location>
</feature>
<keyword evidence="2" id="KW-0812">Transmembrane</keyword>
<feature type="region of interest" description="Disordered" evidence="1">
    <location>
        <begin position="848"/>
        <end position="867"/>
    </location>
</feature>
<feature type="compositionally biased region" description="Low complexity" evidence="1">
    <location>
        <begin position="143"/>
        <end position="156"/>
    </location>
</feature>
<feature type="compositionally biased region" description="Basic and acidic residues" evidence="1">
    <location>
        <begin position="361"/>
        <end position="381"/>
    </location>
</feature>
<comment type="caution">
    <text evidence="3">The sequence shown here is derived from an EMBL/GenBank/DDBJ whole genome shotgun (WGS) entry which is preliminary data.</text>
</comment>
<feature type="compositionally biased region" description="Basic and acidic residues" evidence="1">
    <location>
        <begin position="848"/>
        <end position="865"/>
    </location>
</feature>
<dbReference type="Proteomes" id="UP000799776">
    <property type="component" value="Unassembled WGS sequence"/>
</dbReference>
<feature type="region of interest" description="Disordered" evidence="1">
    <location>
        <begin position="543"/>
        <end position="568"/>
    </location>
</feature>
<keyword evidence="2" id="KW-1133">Transmembrane helix</keyword>
<reference evidence="3" key="1">
    <citation type="journal article" date="2020" name="Stud. Mycol.">
        <title>101 Dothideomycetes genomes: a test case for predicting lifestyles and emergence of pathogens.</title>
        <authorList>
            <person name="Haridas S."/>
            <person name="Albert R."/>
            <person name="Binder M."/>
            <person name="Bloem J."/>
            <person name="Labutti K."/>
            <person name="Salamov A."/>
            <person name="Andreopoulos B."/>
            <person name="Baker S."/>
            <person name="Barry K."/>
            <person name="Bills G."/>
            <person name="Bluhm B."/>
            <person name="Cannon C."/>
            <person name="Castanera R."/>
            <person name="Culley D."/>
            <person name="Daum C."/>
            <person name="Ezra D."/>
            <person name="Gonzalez J."/>
            <person name="Henrissat B."/>
            <person name="Kuo A."/>
            <person name="Liang C."/>
            <person name="Lipzen A."/>
            <person name="Lutzoni F."/>
            <person name="Magnuson J."/>
            <person name="Mondo S."/>
            <person name="Nolan M."/>
            <person name="Ohm R."/>
            <person name="Pangilinan J."/>
            <person name="Park H.-J."/>
            <person name="Ramirez L."/>
            <person name="Alfaro M."/>
            <person name="Sun H."/>
            <person name="Tritt A."/>
            <person name="Yoshinaga Y."/>
            <person name="Zwiers L.-H."/>
            <person name="Turgeon B."/>
            <person name="Goodwin S."/>
            <person name="Spatafora J."/>
            <person name="Crous P."/>
            <person name="Grigoriev I."/>
        </authorList>
    </citation>
    <scope>NUCLEOTIDE SEQUENCE</scope>
    <source>
        <strain evidence="3">CBS 121410</strain>
    </source>
</reference>
<gene>
    <name evidence="3" type="ORF">K490DRAFT_60033</name>
</gene>
<sequence length="1059" mass="115567">MLGSLFRYSAGGASQTHKHASSPMSADQPNHVGDSEQHRSRIPHVLEREIIKRANTIFPRSANRHAIVVLPSSDRRFIASLVENLGEAANETAQKQRPIHDGPRAPTVKQAAEGLLEGLTRFLPKETEMQEGAAEIEDRTARTASETTSGGNSSETRVAMALPQSNASGGPDSSLRSGAPSPSPSMAPQTTTPGPVRSPNTLTQNSGSPSQSSGPYMLDPSNIEVRRLHLQLGTVEKRLEEDAKRGDKGLLSKEFKKVVVDKVAGFRKLLEWEAEGVGTREVEVELWIGFIGRELRGLLEGMRVPGRRVVSGEGERGGKGGEHKTEGSDSKVAAQDAVAGAQAPMTESGLHGLDSSFVHVGKSENDKEDNFKTEPNDKDKSGVGSKEANGRITDTSTHGSDDQKVHLRADEESAVINQLQNILHDTEHTSHGNEGPVQDTESQRHQSKQPAPSNSFDDDDELNHAIRDAPDDQVGALLEAVVPPTSPPSRHQSEGPSQSPSDSHDGSDQNLSNSPILRKRKPRSQLRYTVTDDGYENVNLLEGISLNDQPPRQRSEPTQSPSNPHINQSQGIYQNIERAGERSSLLQIVDLGDEENSHLRPLIPAEDPAYHGFGDTTQWDDIDDHDDRYSNFIFDPEEPRGGVFGDFEVIEPELVDNEESDDPPEPRPSAQVDGQVPGAEHVSLFGNAVHVPLFGTTDQVPDPGASEQVDNQVLSPSLPNNAPQAPAPEASEQVDSQVLRASPTRGADHVAGSNFSEQVNDQASDHVSDMSDSSDDLGSSISALRGLRNRFSPRATRVPRRPPPVPVSPPVTTATSSTNEIVQNLAAIDLDLIDNQLSLMARRNEESSARRAAENEEQNARRDSENLTLYDYLHKQEEQRQNRENPNAPEDPPPLTSPTDWSEFSSPPSTPPQKGTKPKVPGTWHNTDSETETLPSSKTKPEAKLESTAPVTWDDPNPPLTVTPEVKARLVASHERLGWSPETRGNWPVIQNPRRKVAPVGLKKKALWVRILIWMVKVVAVLVEFAVLLVLALLVLAWAMGAEDWDVEEWKRRIGMPTD</sequence>
<feature type="compositionally biased region" description="Basic and acidic residues" evidence="1">
    <location>
        <begin position="399"/>
        <end position="411"/>
    </location>
</feature>
<feature type="region of interest" description="Disordered" evidence="1">
    <location>
        <begin position="123"/>
        <end position="219"/>
    </location>
</feature>
<name>A0A9P4HNT9_9PEZI</name>
<feature type="region of interest" description="Disordered" evidence="1">
    <location>
        <begin position="877"/>
        <end position="959"/>
    </location>
</feature>
<keyword evidence="4" id="KW-1185">Reference proteome</keyword>
<evidence type="ECO:0000313" key="4">
    <source>
        <dbReference type="Proteomes" id="UP000799776"/>
    </source>
</evidence>
<feature type="region of interest" description="Disordered" evidence="1">
    <location>
        <begin position="656"/>
        <end position="675"/>
    </location>
</feature>
<evidence type="ECO:0000256" key="1">
    <source>
        <dbReference type="SAM" id="MobiDB-lite"/>
    </source>
</evidence>
<feature type="transmembrane region" description="Helical" evidence="2">
    <location>
        <begin position="1011"/>
        <end position="1040"/>
    </location>
</feature>
<feature type="compositionally biased region" description="Polar residues" evidence="1">
    <location>
        <begin position="546"/>
        <end position="568"/>
    </location>
</feature>
<protein>
    <submittedName>
        <fullName evidence="3">Uncharacterized protein</fullName>
    </submittedName>
</protein>
<organism evidence="3 4">
    <name type="scientific">Saccharata proteae CBS 121410</name>
    <dbReference type="NCBI Taxonomy" id="1314787"/>
    <lineage>
        <taxon>Eukaryota</taxon>
        <taxon>Fungi</taxon>
        <taxon>Dikarya</taxon>
        <taxon>Ascomycota</taxon>
        <taxon>Pezizomycotina</taxon>
        <taxon>Dothideomycetes</taxon>
        <taxon>Dothideomycetes incertae sedis</taxon>
        <taxon>Botryosphaeriales</taxon>
        <taxon>Saccharataceae</taxon>
        <taxon>Saccharata</taxon>
    </lineage>
</organism>
<feature type="compositionally biased region" description="Polar residues" evidence="1">
    <location>
        <begin position="897"/>
        <end position="907"/>
    </location>
</feature>
<evidence type="ECO:0000313" key="3">
    <source>
        <dbReference type="EMBL" id="KAF2083952.1"/>
    </source>
</evidence>
<evidence type="ECO:0000256" key="2">
    <source>
        <dbReference type="SAM" id="Phobius"/>
    </source>
</evidence>
<keyword evidence="2" id="KW-0472">Membrane</keyword>
<dbReference type="AlphaFoldDB" id="A0A9P4HNT9"/>
<feature type="region of interest" description="Disordered" evidence="1">
    <location>
        <begin position="309"/>
        <end position="531"/>
    </location>
</feature>
<feature type="compositionally biased region" description="Low complexity" evidence="1">
    <location>
        <begin position="716"/>
        <end position="733"/>
    </location>
</feature>